<evidence type="ECO:0000313" key="8">
    <source>
        <dbReference type="EMBL" id="MFD1464986.1"/>
    </source>
</evidence>
<dbReference type="RefSeq" id="WP_125576429.1">
    <property type="nucleotide sequence ID" value="NZ_JBHTOF010000022.1"/>
</dbReference>
<accession>A0ABW4DMF6</accession>
<keyword evidence="3 5" id="KW-0238">DNA-binding</keyword>
<organism evidence="8 9">
    <name type="scientific">Lapidilactobacillus mulanensis</name>
    <dbReference type="NCBI Taxonomy" id="2485999"/>
    <lineage>
        <taxon>Bacteria</taxon>
        <taxon>Bacillati</taxon>
        <taxon>Bacillota</taxon>
        <taxon>Bacilli</taxon>
        <taxon>Lactobacillales</taxon>
        <taxon>Lactobacillaceae</taxon>
        <taxon>Lapidilactobacillus</taxon>
    </lineage>
</organism>
<keyword evidence="4" id="KW-0233">DNA recombination</keyword>
<dbReference type="InterPro" id="IPR004107">
    <property type="entry name" value="Integrase_SAM-like_N"/>
</dbReference>
<feature type="domain" description="Core-binding (CB)" evidence="7">
    <location>
        <begin position="61"/>
        <end position="151"/>
    </location>
</feature>
<dbReference type="Pfam" id="PF14657">
    <property type="entry name" value="Arm-DNA-bind_4"/>
    <property type="match status" value="1"/>
</dbReference>
<evidence type="ECO:0000259" key="7">
    <source>
        <dbReference type="PROSITE" id="PS51900"/>
    </source>
</evidence>
<evidence type="ECO:0000256" key="4">
    <source>
        <dbReference type="ARBA" id="ARBA00023172"/>
    </source>
</evidence>
<dbReference type="CDD" id="cd01189">
    <property type="entry name" value="INT_ICEBs1_C_like"/>
    <property type="match status" value="1"/>
</dbReference>
<gene>
    <name evidence="8" type="ORF">ACFQ4L_02630</name>
</gene>
<dbReference type="PANTHER" id="PTHR30349">
    <property type="entry name" value="PHAGE INTEGRASE-RELATED"/>
    <property type="match status" value="1"/>
</dbReference>
<proteinExistence type="inferred from homology"/>
<keyword evidence="9" id="KW-1185">Reference proteome</keyword>
<evidence type="ECO:0000313" key="9">
    <source>
        <dbReference type="Proteomes" id="UP001597244"/>
    </source>
</evidence>
<dbReference type="InterPro" id="IPR010998">
    <property type="entry name" value="Integrase_recombinase_N"/>
</dbReference>
<dbReference type="InterPro" id="IPR002104">
    <property type="entry name" value="Integrase_catalytic"/>
</dbReference>
<sequence>MSLRKSKDQYIVDVSLGINPVTGKQKRKRVYSIDTKKQAEKIEKKIKSLYSDGNIRVESSDDFTHLSQRYFADFTENNKPSYLAMQQQYYRNHILPYFKDVDIKKVTPSIIKEYQQSLLKKEKLQRTGELLSPNTVNKIMIILKKIFDVAIFDNIILSNPVKAVRKAPLQKNELNFWTVEEFSKFLSYIDPVEQAPFYLFFKVAFLTGMRAGEEIALTWHDIDFDRQEITVNKTMYFLKGESIVGSPKTKAGYRQIAINSALAQELKNWQKAQRKYLRAHFANQPDKLFVFSYSEVIPHRDHFYRILKEIIREHDLKEIRLHDLRHSHVALLIKNGESPEKIKVRMGHASITTTIDTYGHLYPNTQKSMADKLDDLEF</sequence>
<dbReference type="InterPro" id="IPR050090">
    <property type="entry name" value="Tyrosine_recombinase_XerCD"/>
</dbReference>
<protein>
    <submittedName>
        <fullName evidence="8">Tyrosine-type recombinase/integrase</fullName>
    </submittedName>
</protein>
<feature type="domain" description="Tyr recombinase" evidence="6">
    <location>
        <begin position="172"/>
        <end position="371"/>
    </location>
</feature>
<dbReference type="PROSITE" id="PS51898">
    <property type="entry name" value="TYR_RECOMBINASE"/>
    <property type="match status" value="1"/>
</dbReference>
<dbReference type="Gene3D" id="1.10.150.130">
    <property type="match status" value="1"/>
</dbReference>
<dbReference type="Pfam" id="PF00589">
    <property type="entry name" value="Phage_integrase"/>
    <property type="match status" value="1"/>
</dbReference>
<dbReference type="SUPFAM" id="SSF56349">
    <property type="entry name" value="DNA breaking-rejoining enzymes"/>
    <property type="match status" value="1"/>
</dbReference>
<dbReference type="Proteomes" id="UP001597244">
    <property type="component" value="Unassembled WGS sequence"/>
</dbReference>
<name>A0ABW4DMF6_9LACO</name>
<comment type="caution">
    <text evidence="8">The sequence shown here is derived from an EMBL/GenBank/DDBJ whole genome shotgun (WGS) entry which is preliminary data.</text>
</comment>
<comment type="similarity">
    <text evidence="1">Belongs to the 'phage' integrase family.</text>
</comment>
<dbReference type="InterPro" id="IPR044068">
    <property type="entry name" value="CB"/>
</dbReference>
<dbReference type="InterPro" id="IPR013762">
    <property type="entry name" value="Integrase-like_cat_sf"/>
</dbReference>
<evidence type="ECO:0000256" key="1">
    <source>
        <dbReference type="ARBA" id="ARBA00008857"/>
    </source>
</evidence>
<dbReference type="PROSITE" id="PS51900">
    <property type="entry name" value="CB"/>
    <property type="match status" value="1"/>
</dbReference>
<dbReference type="InterPro" id="IPR011010">
    <property type="entry name" value="DNA_brk_join_enz"/>
</dbReference>
<evidence type="ECO:0000259" key="6">
    <source>
        <dbReference type="PROSITE" id="PS51898"/>
    </source>
</evidence>
<dbReference type="PANTHER" id="PTHR30349:SF64">
    <property type="entry name" value="PROPHAGE INTEGRASE INTD-RELATED"/>
    <property type="match status" value="1"/>
</dbReference>
<dbReference type="Gene3D" id="1.10.443.10">
    <property type="entry name" value="Intergrase catalytic core"/>
    <property type="match status" value="1"/>
</dbReference>
<evidence type="ECO:0000256" key="2">
    <source>
        <dbReference type="ARBA" id="ARBA00022908"/>
    </source>
</evidence>
<dbReference type="InterPro" id="IPR028259">
    <property type="entry name" value="AP2-like_int_N"/>
</dbReference>
<dbReference type="Pfam" id="PF14659">
    <property type="entry name" value="Phage_int_SAM_3"/>
    <property type="match status" value="1"/>
</dbReference>
<evidence type="ECO:0000256" key="5">
    <source>
        <dbReference type="PROSITE-ProRule" id="PRU01248"/>
    </source>
</evidence>
<dbReference type="EMBL" id="JBHTOF010000022">
    <property type="protein sequence ID" value="MFD1464986.1"/>
    <property type="molecule type" value="Genomic_DNA"/>
</dbReference>
<reference evidence="9" key="1">
    <citation type="journal article" date="2019" name="Int. J. Syst. Evol. Microbiol.">
        <title>The Global Catalogue of Microorganisms (GCM) 10K type strain sequencing project: providing services to taxonomists for standard genome sequencing and annotation.</title>
        <authorList>
            <consortium name="The Broad Institute Genomics Platform"/>
            <consortium name="The Broad Institute Genome Sequencing Center for Infectious Disease"/>
            <person name="Wu L."/>
            <person name="Ma J."/>
        </authorList>
    </citation>
    <scope>NUCLEOTIDE SEQUENCE [LARGE SCALE GENOMIC DNA]</scope>
    <source>
        <strain evidence="9">CCM 8951</strain>
    </source>
</reference>
<keyword evidence="2" id="KW-0229">DNA integration</keyword>
<evidence type="ECO:0000256" key="3">
    <source>
        <dbReference type="ARBA" id="ARBA00023125"/>
    </source>
</evidence>